<accession>A0A1F6THB8</accession>
<dbReference type="Pfam" id="PF00535">
    <property type="entry name" value="Glycos_transf_2"/>
    <property type="match status" value="1"/>
</dbReference>
<dbReference type="InterPro" id="IPR050256">
    <property type="entry name" value="Glycosyltransferase_2"/>
</dbReference>
<proteinExistence type="predicted"/>
<evidence type="ECO:0000313" key="2">
    <source>
        <dbReference type="EMBL" id="OGI44489.1"/>
    </source>
</evidence>
<organism evidence="2 3">
    <name type="scientific">Candidatus Muproteobacteria bacterium RIFCSPHIGHO2_01_FULL_65_16</name>
    <dbReference type="NCBI Taxonomy" id="1817764"/>
    <lineage>
        <taxon>Bacteria</taxon>
        <taxon>Pseudomonadati</taxon>
        <taxon>Pseudomonadota</taxon>
        <taxon>Candidatus Muproteobacteria</taxon>
    </lineage>
</organism>
<dbReference type="Gene3D" id="3.90.550.10">
    <property type="entry name" value="Spore Coat Polysaccharide Biosynthesis Protein SpsA, Chain A"/>
    <property type="match status" value="1"/>
</dbReference>
<reference evidence="2 3" key="1">
    <citation type="journal article" date="2016" name="Nat. Commun.">
        <title>Thousands of microbial genomes shed light on interconnected biogeochemical processes in an aquifer system.</title>
        <authorList>
            <person name="Anantharaman K."/>
            <person name="Brown C.T."/>
            <person name="Hug L.A."/>
            <person name="Sharon I."/>
            <person name="Castelle C.J."/>
            <person name="Probst A.J."/>
            <person name="Thomas B.C."/>
            <person name="Singh A."/>
            <person name="Wilkins M.J."/>
            <person name="Karaoz U."/>
            <person name="Brodie E.L."/>
            <person name="Williams K.H."/>
            <person name="Hubbard S.S."/>
            <person name="Banfield J.F."/>
        </authorList>
    </citation>
    <scope>NUCLEOTIDE SEQUENCE [LARGE SCALE GENOMIC DNA]</scope>
</reference>
<feature type="domain" description="Glycosyltransferase 2-like" evidence="1">
    <location>
        <begin position="5"/>
        <end position="136"/>
    </location>
</feature>
<comment type="caution">
    <text evidence="2">The sequence shown here is derived from an EMBL/GenBank/DDBJ whole genome shotgun (WGS) entry which is preliminary data.</text>
</comment>
<dbReference type="PANTHER" id="PTHR48090:SF7">
    <property type="entry name" value="RFBJ PROTEIN"/>
    <property type="match status" value="1"/>
</dbReference>
<sequence length="255" mass="27927">MKFAVVIPAYNEAATIRDVATRALAQCPHVIVVDDGSTDGTAGAVAGLPLTLLRHETNQGKAASLWDGMQRALAHGAAAVITLDADGQHRPEDIPQLIEMSERRPGEIIIGSRMAEKSAFPRRRLVANQAANFWISWASGYRISDSQSGFRLYPAALLQRIVVPHDHAHGFVFESEILIEAARLGVHSAPVPIAAIYQPGARASHFRTVLDVLRIARMVAWKLFVRGFYPQGLYRSFIRLRLRALLPGGRAGRPT</sequence>
<dbReference type="CDD" id="cd04179">
    <property type="entry name" value="DPM_DPG-synthase_like"/>
    <property type="match status" value="1"/>
</dbReference>
<dbReference type="STRING" id="1817764.A2637_00710"/>
<name>A0A1F6THB8_9PROT</name>
<dbReference type="Proteomes" id="UP000179360">
    <property type="component" value="Unassembled WGS sequence"/>
</dbReference>
<dbReference type="AlphaFoldDB" id="A0A1F6THB8"/>
<evidence type="ECO:0000313" key="3">
    <source>
        <dbReference type="Proteomes" id="UP000179360"/>
    </source>
</evidence>
<protein>
    <recommendedName>
        <fullName evidence="1">Glycosyltransferase 2-like domain-containing protein</fullName>
    </recommendedName>
</protein>
<dbReference type="InterPro" id="IPR029044">
    <property type="entry name" value="Nucleotide-diphossugar_trans"/>
</dbReference>
<dbReference type="InterPro" id="IPR001173">
    <property type="entry name" value="Glyco_trans_2-like"/>
</dbReference>
<dbReference type="PANTHER" id="PTHR48090">
    <property type="entry name" value="UNDECAPRENYL-PHOSPHATE 4-DEOXY-4-FORMAMIDO-L-ARABINOSE TRANSFERASE-RELATED"/>
    <property type="match status" value="1"/>
</dbReference>
<evidence type="ECO:0000259" key="1">
    <source>
        <dbReference type="Pfam" id="PF00535"/>
    </source>
</evidence>
<dbReference type="EMBL" id="MFSY01000122">
    <property type="protein sequence ID" value="OGI44489.1"/>
    <property type="molecule type" value="Genomic_DNA"/>
</dbReference>
<gene>
    <name evidence="2" type="ORF">A2637_00710</name>
</gene>
<dbReference type="SUPFAM" id="SSF53448">
    <property type="entry name" value="Nucleotide-diphospho-sugar transferases"/>
    <property type="match status" value="1"/>
</dbReference>